<dbReference type="GO" id="GO:0005384">
    <property type="term" value="F:manganese ion transmembrane transporter activity"/>
    <property type="evidence" value="ECO:0007669"/>
    <property type="project" value="TreeGrafter"/>
</dbReference>
<feature type="transmembrane region" description="Helical" evidence="7">
    <location>
        <begin position="288"/>
        <end position="314"/>
    </location>
</feature>
<feature type="transmembrane region" description="Helical" evidence="7">
    <location>
        <begin position="334"/>
        <end position="353"/>
    </location>
</feature>
<evidence type="ECO:0000256" key="5">
    <source>
        <dbReference type="ARBA" id="ARBA00022989"/>
    </source>
</evidence>
<name>A0A501XE91_9SPHN</name>
<dbReference type="AlphaFoldDB" id="A0A501XE91"/>
<gene>
    <name evidence="8" type="ORF">FJQ54_16295</name>
</gene>
<dbReference type="Pfam" id="PF01566">
    <property type="entry name" value="Nramp"/>
    <property type="match status" value="1"/>
</dbReference>
<keyword evidence="3 7" id="KW-0812">Transmembrane</keyword>
<dbReference type="RefSeq" id="WP_140929466.1">
    <property type="nucleotide sequence ID" value="NZ_VFSU01000034.1"/>
</dbReference>
<dbReference type="Proteomes" id="UP000319897">
    <property type="component" value="Unassembled WGS sequence"/>
</dbReference>
<reference evidence="8 9" key="1">
    <citation type="submission" date="2019-06" db="EMBL/GenBank/DDBJ databases">
        <authorList>
            <person name="Lee I."/>
            <person name="Jang G.I."/>
            <person name="Hwang C.Y."/>
        </authorList>
    </citation>
    <scope>NUCLEOTIDE SEQUENCE [LARGE SCALE GENOMIC DNA]</scope>
    <source>
        <strain evidence="8 9">PAMC 28131</strain>
    </source>
</reference>
<dbReference type="GO" id="GO:0015086">
    <property type="term" value="F:cadmium ion transmembrane transporter activity"/>
    <property type="evidence" value="ECO:0007669"/>
    <property type="project" value="TreeGrafter"/>
</dbReference>
<evidence type="ECO:0000256" key="7">
    <source>
        <dbReference type="SAM" id="Phobius"/>
    </source>
</evidence>
<keyword evidence="9" id="KW-1185">Reference proteome</keyword>
<feature type="transmembrane region" description="Helical" evidence="7">
    <location>
        <begin position="398"/>
        <end position="418"/>
    </location>
</feature>
<dbReference type="GO" id="GO:0015293">
    <property type="term" value="F:symporter activity"/>
    <property type="evidence" value="ECO:0007669"/>
    <property type="project" value="UniProtKB-KW"/>
</dbReference>
<evidence type="ECO:0000256" key="4">
    <source>
        <dbReference type="ARBA" id="ARBA00022847"/>
    </source>
</evidence>
<dbReference type="GO" id="GO:0034755">
    <property type="term" value="P:iron ion transmembrane transport"/>
    <property type="evidence" value="ECO:0007669"/>
    <property type="project" value="TreeGrafter"/>
</dbReference>
<dbReference type="PANTHER" id="PTHR11706:SF33">
    <property type="entry name" value="NATURAL RESISTANCE-ASSOCIATED MACROPHAGE PROTEIN 2"/>
    <property type="match status" value="1"/>
</dbReference>
<feature type="transmembrane region" description="Helical" evidence="7">
    <location>
        <begin position="46"/>
        <end position="67"/>
    </location>
</feature>
<evidence type="ECO:0000256" key="3">
    <source>
        <dbReference type="ARBA" id="ARBA00022692"/>
    </source>
</evidence>
<evidence type="ECO:0000313" key="8">
    <source>
        <dbReference type="EMBL" id="TPE58614.1"/>
    </source>
</evidence>
<protein>
    <submittedName>
        <fullName evidence="8">Divalent metal cation transporter</fullName>
    </submittedName>
</protein>
<feature type="transmembrane region" description="Helical" evidence="7">
    <location>
        <begin position="246"/>
        <end position="267"/>
    </location>
</feature>
<dbReference type="EMBL" id="VFSU01000034">
    <property type="protein sequence ID" value="TPE58614.1"/>
    <property type="molecule type" value="Genomic_DNA"/>
</dbReference>
<dbReference type="OrthoDB" id="9787548at2"/>
<keyword evidence="2" id="KW-0813">Transport</keyword>
<feature type="transmembrane region" description="Helical" evidence="7">
    <location>
        <begin position="122"/>
        <end position="142"/>
    </location>
</feature>
<dbReference type="PANTHER" id="PTHR11706">
    <property type="entry name" value="SOLUTE CARRIER PROTEIN FAMILY 11 MEMBER"/>
    <property type="match status" value="1"/>
</dbReference>
<dbReference type="GO" id="GO:0005886">
    <property type="term" value="C:plasma membrane"/>
    <property type="evidence" value="ECO:0007669"/>
    <property type="project" value="TreeGrafter"/>
</dbReference>
<feature type="transmembrane region" description="Helical" evidence="7">
    <location>
        <begin position="87"/>
        <end position="110"/>
    </location>
</feature>
<evidence type="ECO:0000256" key="6">
    <source>
        <dbReference type="ARBA" id="ARBA00023136"/>
    </source>
</evidence>
<keyword evidence="4" id="KW-0769">Symport</keyword>
<evidence type="ECO:0000256" key="1">
    <source>
        <dbReference type="ARBA" id="ARBA00004141"/>
    </source>
</evidence>
<comment type="subcellular location">
    <subcellularLocation>
        <location evidence="1">Membrane</location>
        <topology evidence="1">Multi-pass membrane protein</topology>
    </subcellularLocation>
</comment>
<evidence type="ECO:0000313" key="9">
    <source>
        <dbReference type="Proteomes" id="UP000319897"/>
    </source>
</evidence>
<sequence>MKFTHRLRVSARLKQLGPGLITGAADDDPSGIATYSQAGAQFGFGLLWTMLLTYPLMCAVQLVSAHIGRVTGKGLASNMAAAIPRPLVLGLVLLLFIANTINIAADLAMMGDVARLITGLPPHWMTILFAVVSLTLQLFVPYPRYASFLKWLTLSLFAYFAVLLLVKLNWAQVAAGLFIPRIPGKEALVMIVAIFGTTISPYLFFWQSAQEVEEMGRHHERPLTEDGTPAEAEFKRIGFDTLSGMAISNLVAIAIIIATAATLHAHGKGDIQTAADAAEALRPIAGNYAFALFSLGIIGTGLLAVPVLAGSAAYAIGEAEGWKSGLDHKPWEAIGFYGVIVAATLIGLVIQFAGIDPIKALFWSAVINGVVAVPIMAAMMYVASRRLTMGALPISRPLAIWGWLATAVMAAAVIAMALTGGF</sequence>
<evidence type="ECO:0000256" key="2">
    <source>
        <dbReference type="ARBA" id="ARBA00022448"/>
    </source>
</evidence>
<keyword evidence="6 7" id="KW-0472">Membrane</keyword>
<proteinExistence type="predicted"/>
<feature type="transmembrane region" description="Helical" evidence="7">
    <location>
        <begin position="360"/>
        <end position="383"/>
    </location>
</feature>
<feature type="transmembrane region" description="Helical" evidence="7">
    <location>
        <begin position="187"/>
        <end position="205"/>
    </location>
</feature>
<accession>A0A501XE91</accession>
<comment type="caution">
    <text evidence="8">The sequence shown here is derived from an EMBL/GenBank/DDBJ whole genome shotgun (WGS) entry which is preliminary data.</text>
</comment>
<keyword evidence="5 7" id="KW-1133">Transmembrane helix</keyword>
<organism evidence="8 9">
    <name type="scientific">Sandaracinobacter neustonicus</name>
    <dbReference type="NCBI Taxonomy" id="1715348"/>
    <lineage>
        <taxon>Bacteria</taxon>
        <taxon>Pseudomonadati</taxon>
        <taxon>Pseudomonadota</taxon>
        <taxon>Alphaproteobacteria</taxon>
        <taxon>Sphingomonadales</taxon>
        <taxon>Sphingosinicellaceae</taxon>
        <taxon>Sandaracinobacter</taxon>
    </lineage>
</organism>
<dbReference type="InterPro" id="IPR001046">
    <property type="entry name" value="NRAMP_fam"/>
</dbReference>